<dbReference type="InterPro" id="IPR002177">
    <property type="entry name" value="DPS_DNA-bd"/>
</dbReference>
<dbReference type="GO" id="GO:0016722">
    <property type="term" value="F:oxidoreductase activity, acting on metal ions"/>
    <property type="evidence" value="ECO:0007669"/>
    <property type="project" value="InterPro"/>
</dbReference>
<dbReference type="InterPro" id="IPR012347">
    <property type="entry name" value="Ferritin-like"/>
</dbReference>
<dbReference type="PANTHER" id="PTHR42932">
    <property type="entry name" value="GENERAL STRESS PROTEIN 20U"/>
    <property type="match status" value="1"/>
</dbReference>
<organism evidence="4 5">
    <name type="scientific">Spelaeicoccus albus</name>
    <dbReference type="NCBI Taxonomy" id="1280376"/>
    <lineage>
        <taxon>Bacteria</taxon>
        <taxon>Bacillati</taxon>
        <taxon>Actinomycetota</taxon>
        <taxon>Actinomycetes</taxon>
        <taxon>Micrococcales</taxon>
        <taxon>Brevibacteriaceae</taxon>
        <taxon>Spelaeicoccus</taxon>
    </lineage>
</organism>
<dbReference type="GO" id="GO:0003677">
    <property type="term" value="F:DNA binding"/>
    <property type="evidence" value="ECO:0007669"/>
    <property type="project" value="UniProtKB-KW"/>
</dbReference>
<dbReference type="InterPro" id="IPR008331">
    <property type="entry name" value="Ferritin_DPS_dom"/>
</dbReference>
<feature type="domain" description="Ferritin/DPS" evidence="3">
    <location>
        <begin position="19"/>
        <end position="153"/>
    </location>
</feature>
<dbReference type="CDD" id="cd01043">
    <property type="entry name" value="DPS"/>
    <property type="match status" value="1"/>
</dbReference>
<comment type="caution">
    <text evidence="4">The sequence shown here is derived from an EMBL/GenBank/DDBJ whole genome shotgun (WGS) entry which is preliminary data.</text>
</comment>
<gene>
    <name evidence="4" type="ORF">BJY26_003231</name>
</gene>
<dbReference type="PANTHER" id="PTHR42932:SF2">
    <property type="entry name" value="DNA PROTECTION DURING STARVATION PROTEIN 1"/>
    <property type="match status" value="1"/>
</dbReference>
<evidence type="ECO:0000256" key="1">
    <source>
        <dbReference type="ARBA" id="ARBA00009497"/>
    </source>
</evidence>
<proteinExistence type="inferred from homology"/>
<sequence>MTSATLAAQKETVATVAQLMNPMVAELSALSLVGKQAHWHVRGAAFLPVHEYLDTLVDDVREWADTVAERVIALGAPTDGRPAIASTAAASSYPEGYQTVEKTLDLIIDALDKIIALGREAQPALGEADPMSEDVMIEILRGLDKHRWFFDAQRG</sequence>
<dbReference type="InterPro" id="IPR009078">
    <property type="entry name" value="Ferritin-like_SF"/>
</dbReference>
<dbReference type="Pfam" id="PF00210">
    <property type="entry name" value="Ferritin"/>
    <property type="match status" value="1"/>
</dbReference>
<dbReference type="SUPFAM" id="SSF47240">
    <property type="entry name" value="Ferritin-like"/>
    <property type="match status" value="1"/>
</dbReference>
<dbReference type="Gene3D" id="1.20.1260.10">
    <property type="match status" value="1"/>
</dbReference>
<comment type="similarity">
    <text evidence="1 2">Belongs to the Dps family.</text>
</comment>
<evidence type="ECO:0000256" key="2">
    <source>
        <dbReference type="RuleBase" id="RU003875"/>
    </source>
</evidence>
<dbReference type="PROSITE" id="PS00818">
    <property type="entry name" value="DPS_1"/>
    <property type="match status" value="1"/>
</dbReference>
<dbReference type="AlphaFoldDB" id="A0A7Z0D4W0"/>
<name>A0A7Z0D4W0_9MICO</name>
<evidence type="ECO:0000313" key="5">
    <source>
        <dbReference type="Proteomes" id="UP000539111"/>
    </source>
</evidence>
<dbReference type="EMBL" id="JACBZP010000001">
    <property type="protein sequence ID" value="NYI68925.1"/>
    <property type="molecule type" value="Genomic_DNA"/>
</dbReference>
<dbReference type="PRINTS" id="PR01346">
    <property type="entry name" value="HELNAPAPROT"/>
</dbReference>
<reference evidence="4 5" key="1">
    <citation type="submission" date="2020-07" db="EMBL/GenBank/DDBJ databases">
        <title>Sequencing the genomes of 1000 actinobacteria strains.</title>
        <authorList>
            <person name="Klenk H.-P."/>
        </authorList>
    </citation>
    <scope>NUCLEOTIDE SEQUENCE [LARGE SCALE GENOMIC DNA]</scope>
    <source>
        <strain evidence="4 5">DSM 26341</strain>
    </source>
</reference>
<protein>
    <submittedName>
        <fullName evidence="4">Starvation-inducible DNA-binding protein</fullName>
    </submittedName>
</protein>
<keyword evidence="4" id="KW-0238">DNA-binding</keyword>
<keyword evidence="5" id="KW-1185">Reference proteome</keyword>
<evidence type="ECO:0000259" key="3">
    <source>
        <dbReference type="Pfam" id="PF00210"/>
    </source>
</evidence>
<dbReference type="RefSeq" id="WP_179429196.1">
    <property type="nucleotide sequence ID" value="NZ_JACBZP010000001.1"/>
</dbReference>
<evidence type="ECO:0000313" key="4">
    <source>
        <dbReference type="EMBL" id="NYI68925.1"/>
    </source>
</evidence>
<accession>A0A7Z0D4W0</accession>
<dbReference type="GO" id="GO:0008199">
    <property type="term" value="F:ferric iron binding"/>
    <property type="evidence" value="ECO:0007669"/>
    <property type="project" value="InterPro"/>
</dbReference>
<dbReference type="InterPro" id="IPR023188">
    <property type="entry name" value="DPS_DNA-bd_CS"/>
</dbReference>
<dbReference type="Proteomes" id="UP000539111">
    <property type="component" value="Unassembled WGS sequence"/>
</dbReference>
<dbReference type="PIRSF" id="PIRSF005900">
    <property type="entry name" value="Dps"/>
    <property type="match status" value="1"/>
</dbReference>